<dbReference type="Gene3D" id="3.40.1190.20">
    <property type="match status" value="1"/>
</dbReference>
<keyword evidence="5 8" id="KW-0418">Kinase</keyword>
<dbReference type="EMBL" id="CP032485">
    <property type="protein sequence ID" value="QDH24307.1"/>
    <property type="molecule type" value="Genomic_DNA"/>
</dbReference>
<evidence type="ECO:0000313" key="9">
    <source>
        <dbReference type="Proteomes" id="UP000317214"/>
    </source>
</evidence>
<dbReference type="PANTHER" id="PTHR20858:SF17">
    <property type="entry name" value="HYDROXYMETHYLPYRIMIDINE_PHOSPHOMETHYLPYRIMIDINE KINASE THI20-RELATED"/>
    <property type="match status" value="1"/>
</dbReference>
<dbReference type="AlphaFoldDB" id="A0A4Y6V740"/>
<feature type="domain" description="Pyridoxamine kinase/Phosphomethylpyrimidine kinase" evidence="7">
    <location>
        <begin position="12"/>
        <end position="260"/>
    </location>
</feature>
<dbReference type="Pfam" id="PF08543">
    <property type="entry name" value="Phos_pyr_kin"/>
    <property type="match status" value="1"/>
</dbReference>
<comment type="pathway">
    <text evidence="1">Cofactor biosynthesis; thiamine diphosphate biosynthesis.</text>
</comment>
<keyword evidence="6" id="KW-0067">ATP-binding</keyword>
<evidence type="ECO:0000256" key="6">
    <source>
        <dbReference type="ARBA" id="ARBA00022840"/>
    </source>
</evidence>
<dbReference type="RefSeq" id="WP_141492142.1">
    <property type="nucleotide sequence ID" value="NZ_CP032485.1"/>
</dbReference>
<evidence type="ECO:0000256" key="1">
    <source>
        <dbReference type="ARBA" id="ARBA00004948"/>
    </source>
</evidence>
<dbReference type="OrthoDB" id="9810880at2"/>
<dbReference type="InterPro" id="IPR029056">
    <property type="entry name" value="Ribokinase-like"/>
</dbReference>
<keyword evidence="9" id="KW-1185">Reference proteome</keyword>
<dbReference type="Proteomes" id="UP000317214">
    <property type="component" value="Chromosome"/>
</dbReference>
<evidence type="ECO:0000256" key="4">
    <source>
        <dbReference type="ARBA" id="ARBA00022741"/>
    </source>
</evidence>
<organism evidence="8 9">
    <name type="scientific">Neokomagataea tanensis</name>
    <dbReference type="NCBI Taxonomy" id="661191"/>
    <lineage>
        <taxon>Bacteria</taxon>
        <taxon>Pseudomonadati</taxon>
        <taxon>Pseudomonadota</taxon>
        <taxon>Alphaproteobacteria</taxon>
        <taxon>Acetobacterales</taxon>
        <taxon>Acetobacteraceae</taxon>
        <taxon>Neokomagataea</taxon>
    </lineage>
</organism>
<accession>A0A4Y6V740</accession>
<keyword evidence="4" id="KW-0547">Nucleotide-binding</keyword>
<dbReference type="NCBIfam" id="TIGR00097">
    <property type="entry name" value="HMP-P_kinase"/>
    <property type="match status" value="1"/>
</dbReference>
<dbReference type="UniPathway" id="UPA00060">
    <property type="reaction ID" value="UER00138"/>
</dbReference>
<dbReference type="FunFam" id="3.40.1190.20:FF:000003">
    <property type="entry name" value="Phosphomethylpyrimidine kinase ThiD"/>
    <property type="match status" value="1"/>
</dbReference>
<protein>
    <recommendedName>
        <fullName evidence="2">hydroxymethylpyrimidine kinase</fullName>
        <ecNumber evidence="2">2.7.1.49</ecNumber>
    </recommendedName>
</protein>
<evidence type="ECO:0000256" key="2">
    <source>
        <dbReference type="ARBA" id="ARBA00012135"/>
    </source>
</evidence>
<dbReference type="InterPro" id="IPR013749">
    <property type="entry name" value="PM/HMP-P_kinase-1"/>
</dbReference>
<dbReference type="CDD" id="cd01169">
    <property type="entry name" value="HMPP_kinase"/>
    <property type="match status" value="1"/>
</dbReference>
<dbReference type="SUPFAM" id="SSF53613">
    <property type="entry name" value="Ribokinase-like"/>
    <property type="match status" value="1"/>
</dbReference>
<dbReference type="GO" id="GO:0005524">
    <property type="term" value="F:ATP binding"/>
    <property type="evidence" value="ECO:0007669"/>
    <property type="project" value="UniProtKB-KW"/>
</dbReference>
<reference evidence="8 9" key="1">
    <citation type="submission" date="2018-09" db="EMBL/GenBank/DDBJ databases">
        <title>The complete genome sequence of Neokomagataea tanensis NBRC 106556(T).</title>
        <authorList>
            <person name="Chua K.-O."/>
            <person name="See-Too W.-S."/>
            <person name="Hong K.-W."/>
            <person name="Yin W.-F."/>
            <person name="Chan K.-G."/>
        </authorList>
    </citation>
    <scope>NUCLEOTIDE SEQUENCE [LARGE SCALE GENOMIC DNA]</scope>
    <source>
        <strain evidence="9">AH13 \ NBRC 106556</strain>
    </source>
</reference>
<evidence type="ECO:0000256" key="3">
    <source>
        <dbReference type="ARBA" id="ARBA00022679"/>
    </source>
</evidence>
<evidence type="ECO:0000259" key="7">
    <source>
        <dbReference type="Pfam" id="PF08543"/>
    </source>
</evidence>
<gene>
    <name evidence="8" type="primary">thiD</name>
    <name evidence="8" type="ORF">D5366_02445</name>
</gene>
<proteinExistence type="predicted"/>
<dbReference type="GO" id="GO:0005829">
    <property type="term" value="C:cytosol"/>
    <property type="evidence" value="ECO:0007669"/>
    <property type="project" value="TreeGrafter"/>
</dbReference>
<keyword evidence="3 8" id="KW-0808">Transferase</keyword>
<dbReference type="KEGG" id="ntn:D5366_02445"/>
<dbReference type="GO" id="GO:0008902">
    <property type="term" value="F:hydroxymethylpyrimidine kinase activity"/>
    <property type="evidence" value="ECO:0007669"/>
    <property type="project" value="UniProtKB-EC"/>
</dbReference>
<dbReference type="InterPro" id="IPR004399">
    <property type="entry name" value="HMP/HMP-P_kinase_dom"/>
</dbReference>
<dbReference type="GO" id="GO:0008972">
    <property type="term" value="F:phosphomethylpyrimidine kinase activity"/>
    <property type="evidence" value="ECO:0007669"/>
    <property type="project" value="InterPro"/>
</dbReference>
<dbReference type="PANTHER" id="PTHR20858">
    <property type="entry name" value="PHOSPHOMETHYLPYRIMIDINE KINASE"/>
    <property type="match status" value="1"/>
</dbReference>
<dbReference type="EC" id="2.7.1.49" evidence="2"/>
<name>A0A4Y6V740_9PROT</name>
<evidence type="ECO:0000256" key="5">
    <source>
        <dbReference type="ARBA" id="ARBA00022777"/>
    </source>
</evidence>
<sequence length="274" mass="28353">MRGRVLTIAGSDSGGGAGIQADLKAVTALGGFGMSAITALTAQNTCGVYGVHPVPVAFVKQQIAVVMQDLGADCIKIGMLGQADTVHAVADALEAYPDVPIVLDPVMIATSGAALMETDGIHVVRERLLARCRVVTPNIPEAEALTGIKIDDFAAMQKAARQLLADGAGAVLLKGGHLPAAAGPYLYDLLMSSEGDEHVFKHKRLETRNTHGTGCTLASALATGLAQGLALEASVRRAVTYLQEALLTAPGFGQGHGPVNHGVSIQPRWNIAEH</sequence>
<dbReference type="GO" id="GO:0009229">
    <property type="term" value="P:thiamine diphosphate biosynthetic process"/>
    <property type="evidence" value="ECO:0007669"/>
    <property type="project" value="UniProtKB-UniPathway"/>
</dbReference>
<evidence type="ECO:0000313" key="8">
    <source>
        <dbReference type="EMBL" id="QDH24307.1"/>
    </source>
</evidence>
<dbReference type="GO" id="GO:0009228">
    <property type="term" value="P:thiamine biosynthetic process"/>
    <property type="evidence" value="ECO:0007669"/>
    <property type="project" value="InterPro"/>
</dbReference>